<sequence>MSRTLQVGDREKTADRLLRSTARNSYDPDVDLDWDAPLEEGKPYIPFHRSSLYGTAMWDRLSEDQRIELTKHEFASIASNGLWFEVLLMQMLLKEFYDSDPRTQHAQYALTEVADECRHSTMFAKAVNKVGAPAYGPLPLLRNGGRILPTTLKGPSAYASILVAEEVLDRFQRDQMNDEDVQPLVRMVNRIHVLEEARHVTFAREEVVRRMAECGAAERAYHQYWTALVSYAICFSLINPHVYKAVGLRPRDAHRAAWSNPHFQNTLHWGGEKIMAFLDEVGLVGRPGMRWWKKAFLIR</sequence>
<evidence type="ECO:0000313" key="1">
    <source>
        <dbReference type="EMBL" id="MEY8043538.1"/>
    </source>
</evidence>
<keyword evidence="2" id="KW-1185">Reference proteome</keyword>
<dbReference type="Pfam" id="PF11583">
    <property type="entry name" value="AurF"/>
    <property type="match status" value="1"/>
</dbReference>
<dbReference type="SUPFAM" id="SSF47240">
    <property type="entry name" value="Ferritin-like"/>
    <property type="match status" value="1"/>
</dbReference>
<dbReference type="Proteomes" id="UP001564626">
    <property type="component" value="Unassembled WGS sequence"/>
</dbReference>
<reference evidence="1 2" key="1">
    <citation type="submission" date="2024-08" db="EMBL/GenBank/DDBJ databases">
        <title>Genome mining of Saccharopolyspora cebuensis PGLac3 from Nigerian medicinal plant.</title>
        <authorList>
            <person name="Ezeobiora C.E."/>
            <person name="Igbokwe N.H."/>
            <person name="Amin D.H."/>
            <person name="Mendie U.E."/>
        </authorList>
    </citation>
    <scope>NUCLEOTIDE SEQUENCE [LARGE SCALE GENOMIC DNA]</scope>
    <source>
        <strain evidence="1 2">PGLac3</strain>
    </source>
</reference>
<dbReference type="Gene3D" id="1.10.620.20">
    <property type="entry name" value="Ribonucleotide Reductase, subunit A"/>
    <property type="match status" value="1"/>
</dbReference>
<name>A0ABV4CT26_9PSEU</name>
<dbReference type="InterPro" id="IPR025859">
    <property type="entry name" value="AurF/CmlI"/>
</dbReference>
<proteinExistence type="predicted"/>
<dbReference type="InterPro" id="IPR012348">
    <property type="entry name" value="RNR-like"/>
</dbReference>
<dbReference type="RefSeq" id="WP_345356444.1">
    <property type="nucleotide sequence ID" value="NZ_BAABII010000002.1"/>
</dbReference>
<gene>
    <name evidence="1" type="ORF">AB8O55_29380</name>
</gene>
<comment type="caution">
    <text evidence="1">The sequence shown here is derived from an EMBL/GenBank/DDBJ whole genome shotgun (WGS) entry which is preliminary data.</text>
</comment>
<protein>
    <submittedName>
        <fullName evidence="1">Diiron oxygenase</fullName>
    </submittedName>
</protein>
<dbReference type="InterPro" id="IPR009078">
    <property type="entry name" value="Ferritin-like_SF"/>
</dbReference>
<dbReference type="EMBL" id="JBGEHV010000104">
    <property type="protein sequence ID" value="MEY8043538.1"/>
    <property type="molecule type" value="Genomic_DNA"/>
</dbReference>
<evidence type="ECO:0000313" key="2">
    <source>
        <dbReference type="Proteomes" id="UP001564626"/>
    </source>
</evidence>
<organism evidence="1 2">
    <name type="scientific">Saccharopolyspora cebuensis</name>
    <dbReference type="NCBI Taxonomy" id="418759"/>
    <lineage>
        <taxon>Bacteria</taxon>
        <taxon>Bacillati</taxon>
        <taxon>Actinomycetota</taxon>
        <taxon>Actinomycetes</taxon>
        <taxon>Pseudonocardiales</taxon>
        <taxon>Pseudonocardiaceae</taxon>
        <taxon>Saccharopolyspora</taxon>
    </lineage>
</organism>
<accession>A0ABV4CT26</accession>